<comment type="caution">
    <text evidence="2">The sequence shown here is derived from an EMBL/GenBank/DDBJ whole genome shotgun (WGS) entry which is preliminary data.</text>
</comment>
<gene>
    <name evidence="2" type="ORF">CYMTET_28310</name>
</gene>
<feature type="region of interest" description="Disordered" evidence="1">
    <location>
        <begin position="21"/>
        <end position="50"/>
    </location>
</feature>
<evidence type="ECO:0000256" key="1">
    <source>
        <dbReference type="SAM" id="MobiDB-lite"/>
    </source>
</evidence>
<protein>
    <submittedName>
        <fullName evidence="2">Uncharacterized protein</fullName>
    </submittedName>
</protein>
<sequence length="124" mass="13979">MASLEILNVLKLHSGRSLTRNASQTRARMIPSLRSKRSKAMCKANDNGRERQSIEEYICDTRPVKQRFGGYQERPQTPDSDFLLLTTEVVKDVLLPGSVSWVQVPFPLPEGERFIVYAVGTSDP</sequence>
<name>A0AAE0FNM3_9CHLO</name>
<keyword evidence="3" id="KW-1185">Reference proteome</keyword>
<organism evidence="2 3">
    <name type="scientific">Cymbomonas tetramitiformis</name>
    <dbReference type="NCBI Taxonomy" id="36881"/>
    <lineage>
        <taxon>Eukaryota</taxon>
        <taxon>Viridiplantae</taxon>
        <taxon>Chlorophyta</taxon>
        <taxon>Pyramimonadophyceae</taxon>
        <taxon>Pyramimonadales</taxon>
        <taxon>Pyramimonadaceae</taxon>
        <taxon>Cymbomonas</taxon>
    </lineage>
</organism>
<dbReference type="EMBL" id="LGRX02015908">
    <property type="protein sequence ID" value="KAK3262858.1"/>
    <property type="molecule type" value="Genomic_DNA"/>
</dbReference>
<dbReference type="Proteomes" id="UP001190700">
    <property type="component" value="Unassembled WGS sequence"/>
</dbReference>
<dbReference type="AlphaFoldDB" id="A0AAE0FNM3"/>
<reference evidence="2 3" key="1">
    <citation type="journal article" date="2015" name="Genome Biol. Evol.">
        <title>Comparative Genomics of a Bacterivorous Green Alga Reveals Evolutionary Causalities and Consequences of Phago-Mixotrophic Mode of Nutrition.</title>
        <authorList>
            <person name="Burns J.A."/>
            <person name="Paasch A."/>
            <person name="Narechania A."/>
            <person name="Kim E."/>
        </authorList>
    </citation>
    <scope>NUCLEOTIDE SEQUENCE [LARGE SCALE GENOMIC DNA]</scope>
    <source>
        <strain evidence="2 3">PLY_AMNH</strain>
    </source>
</reference>
<feature type="non-terminal residue" evidence="2">
    <location>
        <position position="124"/>
    </location>
</feature>
<accession>A0AAE0FNM3</accession>
<evidence type="ECO:0000313" key="2">
    <source>
        <dbReference type="EMBL" id="KAK3262858.1"/>
    </source>
</evidence>
<evidence type="ECO:0000313" key="3">
    <source>
        <dbReference type="Proteomes" id="UP001190700"/>
    </source>
</evidence>
<proteinExistence type="predicted"/>